<feature type="region of interest" description="Disordered" evidence="1">
    <location>
        <begin position="1"/>
        <end position="42"/>
    </location>
</feature>
<evidence type="ECO:0000256" key="1">
    <source>
        <dbReference type="SAM" id="MobiDB-lite"/>
    </source>
</evidence>
<comment type="caution">
    <text evidence="2">The sequence shown here is derived from an EMBL/GenBank/DDBJ whole genome shotgun (WGS) entry which is preliminary data.</text>
</comment>
<feature type="compositionally biased region" description="Basic and acidic residues" evidence="1">
    <location>
        <begin position="1"/>
        <end position="17"/>
    </location>
</feature>
<protein>
    <submittedName>
        <fullName evidence="2">Uncharacterized protein</fullName>
    </submittedName>
</protein>
<dbReference type="EMBL" id="BPVZ01000247">
    <property type="protein sequence ID" value="GKV48143.1"/>
    <property type="molecule type" value="Genomic_DNA"/>
</dbReference>
<gene>
    <name evidence="2" type="ORF">SLEP1_g54975</name>
</gene>
<keyword evidence="3" id="KW-1185">Reference proteome</keyword>
<dbReference type="AlphaFoldDB" id="A0AAV5ME22"/>
<sequence>MAKKERKPEHIEKKGGDEEQPIGHRFSGEDGEDGEERKKDRR</sequence>
<evidence type="ECO:0000313" key="3">
    <source>
        <dbReference type="Proteomes" id="UP001054252"/>
    </source>
</evidence>
<organism evidence="2 3">
    <name type="scientific">Rubroshorea leprosula</name>
    <dbReference type="NCBI Taxonomy" id="152421"/>
    <lineage>
        <taxon>Eukaryota</taxon>
        <taxon>Viridiplantae</taxon>
        <taxon>Streptophyta</taxon>
        <taxon>Embryophyta</taxon>
        <taxon>Tracheophyta</taxon>
        <taxon>Spermatophyta</taxon>
        <taxon>Magnoliopsida</taxon>
        <taxon>eudicotyledons</taxon>
        <taxon>Gunneridae</taxon>
        <taxon>Pentapetalae</taxon>
        <taxon>rosids</taxon>
        <taxon>malvids</taxon>
        <taxon>Malvales</taxon>
        <taxon>Dipterocarpaceae</taxon>
        <taxon>Rubroshorea</taxon>
    </lineage>
</organism>
<name>A0AAV5ME22_9ROSI</name>
<accession>A0AAV5ME22</accession>
<dbReference type="Proteomes" id="UP001054252">
    <property type="component" value="Unassembled WGS sequence"/>
</dbReference>
<proteinExistence type="predicted"/>
<evidence type="ECO:0000313" key="2">
    <source>
        <dbReference type="EMBL" id="GKV48143.1"/>
    </source>
</evidence>
<reference evidence="2 3" key="1">
    <citation type="journal article" date="2021" name="Commun. Biol.">
        <title>The genome of Shorea leprosula (Dipterocarpaceae) highlights the ecological relevance of drought in aseasonal tropical rainforests.</title>
        <authorList>
            <person name="Ng K.K.S."/>
            <person name="Kobayashi M.J."/>
            <person name="Fawcett J.A."/>
            <person name="Hatakeyama M."/>
            <person name="Paape T."/>
            <person name="Ng C.H."/>
            <person name="Ang C.C."/>
            <person name="Tnah L.H."/>
            <person name="Lee C.T."/>
            <person name="Nishiyama T."/>
            <person name="Sese J."/>
            <person name="O'Brien M.J."/>
            <person name="Copetti D."/>
            <person name="Mohd Noor M.I."/>
            <person name="Ong R.C."/>
            <person name="Putra M."/>
            <person name="Sireger I.Z."/>
            <person name="Indrioko S."/>
            <person name="Kosugi Y."/>
            <person name="Izuno A."/>
            <person name="Isagi Y."/>
            <person name="Lee S.L."/>
            <person name="Shimizu K.K."/>
        </authorList>
    </citation>
    <scope>NUCLEOTIDE SEQUENCE [LARGE SCALE GENOMIC DNA]</scope>
    <source>
        <strain evidence="2">214</strain>
    </source>
</reference>